<evidence type="ECO:0000256" key="3">
    <source>
        <dbReference type="ARBA" id="ARBA00022692"/>
    </source>
</evidence>
<feature type="compositionally biased region" description="Polar residues" evidence="10">
    <location>
        <begin position="750"/>
        <end position="764"/>
    </location>
</feature>
<evidence type="ECO:0000256" key="4">
    <source>
        <dbReference type="ARBA" id="ARBA00022763"/>
    </source>
</evidence>
<dbReference type="GO" id="GO:0016020">
    <property type="term" value="C:membrane"/>
    <property type="evidence" value="ECO:0007669"/>
    <property type="project" value="UniProtKB-SubCell"/>
</dbReference>
<dbReference type="Pfam" id="PF01027">
    <property type="entry name" value="Bax1-I"/>
    <property type="match status" value="1"/>
</dbReference>
<organism evidence="13">
    <name type="scientific">Culicoides sonorensis</name>
    <name type="common">Biting midge</name>
    <dbReference type="NCBI Taxonomy" id="179676"/>
    <lineage>
        <taxon>Eukaryota</taxon>
        <taxon>Metazoa</taxon>
        <taxon>Ecdysozoa</taxon>
        <taxon>Arthropoda</taxon>
        <taxon>Hexapoda</taxon>
        <taxon>Insecta</taxon>
        <taxon>Pterygota</taxon>
        <taxon>Neoptera</taxon>
        <taxon>Endopterygota</taxon>
        <taxon>Diptera</taxon>
        <taxon>Nematocera</taxon>
        <taxon>Chironomoidea</taxon>
        <taxon>Ceratopogonidae</taxon>
        <taxon>Ceratopogoninae</taxon>
        <taxon>Culicoides</taxon>
        <taxon>Monoculicoides</taxon>
    </lineage>
</organism>
<evidence type="ECO:0000256" key="6">
    <source>
        <dbReference type="ARBA" id="ARBA00023136"/>
    </source>
</evidence>
<dbReference type="GO" id="GO:0006974">
    <property type="term" value="P:DNA damage response"/>
    <property type="evidence" value="ECO:0007669"/>
    <property type="project" value="UniProtKB-KW"/>
</dbReference>
<name>A0A336MGK1_CULSO</name>
<evidence type="ECO:0000256" key="9">
    <source>
        <dbReference type="ARBA" id="ARBA00030146"/>
    </source>
</evidence>
<keyword evidence="4" id="KW-0227">DNA damage</keyword>
<feature type="region of interest" description="Disordered" evidence="10">
    <location>
        <begin position="871"/>
        <end position="985"/>
    </location>
</feature>
<keyword evidence="5 11" id="KW-1133">Transmembrane helix</keyword>
<proteinExistence type="predicted"/>
<feature type="domain" description="BRCT" evidence="12">
    <location>
        <begin position="1192"/>
        <end position="1288"/>
    </location>
</feature>
<dbReference type="CDD" id="cd10430">
    <property type="entry name" value="BI-1"/>
    <property type="match status" value="1"/>
</dbReference>
<comment type="subcellular location">
    <subcellularLocation>
        <location evidence="2">Membrane</location>
        <topology evidence="2">Multi-pass membrane protein</topology>
    </subcellularLocation>
    <subcellularLocation>
        <location evidence="1">Nucleus</location>
    </subcellularLocation>
</comment>
<evidence type="ECO:0000313" key="13">
    <source>
        <dbReference type="EMBL" id="SSX29504.1"/>
    </source>
</evidence>
<dbReference type="PANTHER" id="PTHR23196">
    <property type="entry name" value="PAX TRANSCRIPTION ACTIVATION DOMAIN INTERACTING PROTEIN"/>
    <property type="match status" value="1"/>
</dbReference>
<dbReference type="OMA" id="NTICTER"/>
<feature type="compositionally biased region" description="Basic and acidic residues" evidence="10">
    <location>
        <begin position="1034"/>
        <end position="1043"/>
    </location>
</feature>
<feature type="transmembrane region" description="Helical" evidence="11">
    <location>
        <begin position="31"/>
        <end position="50"/>
    </location>
</feature>
<evidence type="ECO:0000256" key="8">
    <source>
        <dbReference type="ARBA" id="ARBA00023858"/>
    </source>
</evidence>
<evidence type="ECO:0000259" key="12">
    <source>
        <dbReference type="PROSITE" id="PS50172"/>
    </source>
</evidence>
<evidence type="ECO:0000256" key="5">
    <source>
        <dbReference type="ARBA" id="ARBA00022989"/>
    </source>
</evidence>
<feature type="transmembrane region" description="Helical" evidence="11">
    <location>
        <begin position="141"/>
        <end position="160"/>
    </location>
</feature>
<dbReference type="CDD" id="cd17744">
    <property type="entry name" value="BRCT_MDC1_rpt1"/>
    <property type="match status" value="1"/>
</dbReference>
<feature type="compositionally biased region" description="Polar residues" evidence="10">
    <location>
        <begin position="520"/>
        <end position="534"/>
    </location>
</feature>
<keyword evidence="7" id="KW-0539">Nucleus</keyword>
<evidence type="ECO:0000256" key="11">
    <source>
        <dbReference type="SAM" id="Phobius"/>
    </source>
</evidence>
<evidence type="ECO:0000256" key="10">
    <source>
        <dbReference type="SAM" id="MobiDB-lite"/>
    </source>
</evidence>
<feature type="region of interest" description="Disordered" evidence="10">
    <location>
        <begin position="1004"/>
        <end position="1069"/>
    </location>
</feature>
<protein>
    <recommendedName>
        <fullName evidence="8">PAX-interacting protein 1</fullName>
    </recommendedName>
    <alternativeName>
        <fullName evidence="9">PAX transactivation activation domain-interacting protein</fullName>
    </alternativeName>
</protein>
<feature type="transmembrane region" description="Helical" evidence="11">
    <location>
        <begin position="56"/>
        <end position="73"/>
    </location>
</feature>
<feature type="region of interest" description="Disordered" evidence="10">
    <location>
        <begin position="491"/>
        <end position="534"/>
    </location>
</feature>
<gene>
    <name evidence="13" type="primary">CSON001405</name>
</gene>
<feature type="transmembrane region" description="Helical" evidence="11">
    <location>
        <begin position="113"/>
        <end position="134"/>
    </location>
</feature>
<evidence type="ECO:0000256" key="7">
    <source>
        <dbReference type="ARBA" id="ARBA00023242"/>
    </source>
</evidence>
<dbReference type="InterPro" id="IPR036420">
    <property type="entry name" value="BRCT_dom_sf"/>
</dbReference>
<reference evidence="13" key="1">
    <citation type="submission" date="2018-07" db="EMBL/GenBank/DDBJ databases">
        <authorList>
            <person name="Quirk P.G."/>
            <person name="Krulwich T.A."/>
        </authorList>
    </citation>
    <scope>NUCLEOTIDE SEQUENCE</scope>
</reference>
<dbReference type="SMART" id="SM00292">
    <property type="entry name" value="BRCT"/>
    <property type="match status" value="2"/>
</dbReference>
<dbReference type="GO" id="GO:0005634">
    <property type="term" value="C:nucleus"/>
    <property type="evidence" value="ECO:0007669"/>
    <property type="project" value="UniProtKB-SubCell"/>
</dbReference>
<feature type="compositionally biased region" description="Basic and acidic residues" evidence="10">
    <location>
        <begin position="786"/>
        <end position="800"/>
    </location>
</feature>
<dbReference type="EMBL" id="UFQT01001208">
    <property type="protein sequence ID" value="SSX29504.1"/>
    <property type="molecule type" value="Genomic_DNA"/>
</dbReference>
<dbReference type="InterPro" id="IPR001357">
    <property type="entry name" value="BRCT_dom"/>
</dbReference>
<feature type="compositionally biased region" description="Low complexity" evidence="10">
    <location>
        <begin position="1055"/>
        <end position="1069"/>
    </location>
</feature>
<dbReference type="SUPFAM" id="SSF49879">
    <property type="entry name" value="SMAD/FHA domain"/>
    <property type="match status" value="1"/>
</dbReference>
<accession>A0A336MGK1</accession>
<sequence>MATATSFSFDRLINNLNAHIEQPVRHHLAKVYCCLFATCAAAGVGSFVHLSGLWEAGLLSAFGSLGLVLGLAFTPDNGKNFYQRLAMLLGFGVFTGHSMGILLQFAIFLNPAIIVTALMGTTIIFVCLSVSALFAQRGKYLFLGGMLMSMLSTMLLISLSNLLFRSQIVNDINLYLGLAVMCGLVLYDTQAIMEKCRMGNKDAIQHSLDLFYDVVNIFRKLLVILMQKSALAILSDGESSFSLFSGITIIGTDVCQIQYIKFPNEHHVEHRHAAIRVDSNGDKKSAEIMDLFTDYGTKIDGESIRSGEWKCLQTDEWISFGTKSLKFSFTKIEDESDVISASPETVPIRRRQNRSMRSQMMTQRRSNSLSLSVLAPATQFEESIKDQIDQSNMEEEEYIPETQQPPVECSVPNNFDEIEEDSEFVHVEPETELTQAIESQIIINTTFKDNSHHGLKGELSTDRSMSLHLNVTPSQQLPDIFKETEDIENESALEKLRNDSVTPDVEDLEPDKSSAKSPAATLTSLASTESKTTVDTNHRHEFVITPDIENQENCVDPAIYEAATQKFNDVDASVESKISDENESSDSDTDIFFAPTQLIPTSGKSLHPSISYSEAPKNNAFDNIYEVATQAFNPETDLPEASTTKDDNIYDALTQPVPQDYLTIQPTPTPKLDDSPPPSQPDTDDSDTDFATAPTMIISTQQSSKANKSSKKMMEEAGPSKSSNSDDCAFYDSLSQLTSPITPKVKEQTNEQSTPKGSRSTIISFSRIMPQANSTAVKNSKKSTSKRNEENHTNSNAKDDSLEEFSMIELNTPDCLNLPPVDQLMKPMRMAPISSSQDTYFFESRYNAEDSDTDEIEIPEIGSHARLRHKQIIKEPSKKNERCVPKPKLPIKVENPLETSEVNVPSKCEPKKRALSDSGAGTSREPSSRKRVKPTKLAEDFITESQMDDYKISRSKKRDSDSNASPLAEKSDTFKNPPPPKTRKLKVVVKPVACVATALPAAVSPEEKPKNVIGKRKRKAVSKENESGTDTETDDKKTKEHPQKARKSPKKITKIKSINSTESASSSNETLATIKESLSSIHSNVKRTRSQDKQKVLFTMIDGKKYERKIKESGHSIAESISEATVLVTDKVYRSAKLLSAISRGIPIVSVKWFEESKRKLDLDINKYLLHDSTAEGSYKFSLRNTLEDVRENGPILKGYKVICSPNTKPYPREVKLIVESSGGEFSNNVEDYQKTKGTKYLLVATKTDNAFLRDAKRIDSKVKIIDQEAFMLTVMRNELVLDRKFLL</sequence>
<dbReference type="Pfam" id="PF00533">
    <property type="entry name" value="BRCT"/>
    <property type="match status" value="1"/>
</dbReference>
<dbReference type="Gene3D" id="2.60.200.20">
    <property type="match status" value="1"/>
</dbReference>
<dbReference type="Gene3D" id="3.40.50.10190">
    <property type="entry name" value="BRCT domain"/>
    <property type="match status" value="2"/>
</dbReference>
<dbReference type="InterPro" id="IPR051579">
    <property type="entry name" value="DDR_Transcriptional_Reg"/>
</dbReference>
<keyword evidence="6 11" id="KW-0472">Membrane</keyword>
<keyword evidence="3 11" id="KW-0812">Transmembrane</keyword>
<feature type="region of interest" description="Disordered" evidence="10">
    <location>
        <begin position="655"/>
        <end position="802"/>
    </location>
</feature>
<feature type="compositionally biased region" description="Basic and acidic residues" evidence="10">
    <location>
        <begin position="872"/>
        <end position="884"/>
    </location>
</feature>
<dbReference type="VEuPathDB" id="VectorBase:CSON001405"/>
<dbReference type="InterPro" id="IPR008984">
    <property type="entry name" value="SMAD_FHA_dom_sf"/>
</dbReference>
<dbReference type="PANTHER" id="PTHR23196:SF1">
    <property type="entry name" value="PAX-INTERACTING PROTEIN 1"/>
    <property type="match status" value="1"/>
</dbReference>
<dbReference type="SUPFAM" id="SSF52113">
    <property type="entry name" value="BRCT domain"/>
    <property type="match status" value="1"/>
</dbReference>
<evidence type="ECO:0000256" key="2">
    <source>
        <dbReference type="ARBA" id="ARBA00004141"/>
    </source>
</evidence>
<dbReference type="InterPro" id="IPR006214">
    <property type="entry name" value="Bax_inhibitor_1-related"/>
</dbReference>
<feature type="transmembrane region" description="Helical" evidence="11">
    <location>
        <begin position="85"/>
        <end position="107"/>
    </location>
</feature>
<evidence type="ECO:0000256" key="1">
    <source>
        <dbReference type="ARBA" id="ARBA00004123"/>
    </source>
</evidence>
<dbReference type="PROSITE" id="PS50172">
    <property type="entry name" value="BRCT"/>
    <property type="match status" value="1"/>
</dbReference>
<feature type="compositionally biased region" description="Basic residues" evidence="10">
    <location>
        <begin position="1044"/>
        <end position="1054"/>
    </location>
</feature>